<keyword evidence="2" id="KW-1185">Reference proteome</keyword>
<dbReference type="KEGG" id="mtab:MTABA_v1c03070"/>
<proteinExistence type="predicted"/>
<name>A0A2K8P5U3_9MOLU</name>
<evidence type="ECO:0000313" key="1">
    <source>
        <dbReference type="EMBL" id="ATZ21510.1"/>
    </source>
</evidence>
<protein>
    <submittedName>
        <fullName evidence="1">Uncharacterized protein</fullName>
    </submittedName>
</protein>
<dbReference type="EMBL" id="CP024969">
    <property type="protein sequence ID" value="ATZ21510.1"/>
    <property type="molecule type" value="Genomic_DNA"/>
</dbReference>
<sequence>MNMEYNVNKILIVGNGFDINIGLNEFSVNELNDLIFLKKDEQREEVINIFKNSVIETINLPENNYLFDIKRCNN</sequence>
<gene>
    <name evidence="1" type="ORF">MTABA_v1c03070</name>
</gene>
<reference evidence="1 2" key="1">
    <citation type="submission" date="2017-11" db="EMBL/GenBank/DDBJ databases">
        <title>Genome sequence of Mesoplasma tabanidae BARC 857 (ATCC 49584).</title>
        <authorList>
            <person name="Lo W.-S."/>
            <person name="Kuo C.-H."/>
        </authorList>
    </citation>
    <scope>NUCLEOTIDE SEQUENCE [LARGE SCALE GENOMIC DNA]</scope>
    <source>
        <strain evidence="1 2">BARC 857</strain>
    </source>
</reference>
<dbReference type="AlphaFoldDB" id="A0A2K8P5U3"/>
<dbReference type="RefSeq" id="WP_167373321.1">
    <property type="nucleotide sequence ID" value="NZ_CP024969.1"/>
</dbReference>
<accession>A0A2K8P5U3</accession>
<evidence type="ECO:0000313" key="2">
    <source>
        <dbReference type="Proteomes" id="UP000232223"/>
    </source>
</evidence>
<dbReference type="Proteomes" id="UP000232223">
    <property type="component" value="Chromosome"/>
</dbReference>
<organism evidence="1 2">
    <name type="scientific">Mesoplasma tabanidae</name>
    <dbReference type="NCBI Taxonomy" id="219745"/>
    <lineage>
        <taxon>Bacteria</taxon>
        <taxon>Bacillati</taxon>
        <taxon>Mycoplasmatota</taxon>
        <taxon>Mollicutes</taxon>
        <taxon>Entomoplasmatales</taxon>
        <taxon>Entomoplasmataceae</taxon>
        <taxon>Mesoplasma</taxon>
    </lineage>
</organism>